<feature type="transmembrane region" description="Helical" evidence="1">
    <location>
        <begin position="45"/>
        <end position="63"/>
    </location>
</feature>
<dbReference type="STRING" id="155974.SAMN04487818_108159"/>
<keyword evidence="1" id="KW-0812">Transmembrane</keyword>
<keyword evidence="1" id="KW-0472">Membrane</keyword>
<evidence type="ECO:0000313" key="4">
    <source>
        <dbReference type="Proteomes" id="UP000199051"/>
    </source>
</evidence>
<dbReference type="InterPro" id="IPR019692">
    <property type="entry name" value="CFP-6_PH"/>
</dbReference>
<feature type="domain" description="Low molecular weight protein antigen 6 PH" evidence="2">
    <location>
        <begin position="63"/>
        <end position="132"/>
    </location>
</feature>
<feature type="transmembrane region" description="Helical" evidence="1">
    <location>
        <begin position="7"/>
        <end position="30"/>
    </location>
</feature>
<gene>
    <name evidence="3" type="ORF">SAMN04487818_108159</name>
</gene>
<keyword evidence="1" id="KW-1133">Transmembrane helix</keyword>
<dbReference type="EMBL" id="FOGI01000008">
    <property type="protein sequence ID" value="SES18018.1"/>
    <property type="molecule type" value="Genomic_DNA"/>
</dbReference>
<sequence>MTARPRKVWFVTVPIAVVFIAVFAVVAALLRDSGTGVYFQVSDQVAMVGIGVLLAAGVLWLTWPKVTADADGITVRNLLGRTRYPWTAIVSITFPDGAAWARLELPDDEYVPVMAVQSIDGARAVAAIRELRSLHRAAVGSADSAGTTS</sequence>
<evidence type="ECO:0000256" key="1">
    <source>
        <dbReference type="SAM" id="Phobius"/>
    </source>
</evidence>
<dbReference type="AlphaFoldDB" id="A0A1H9V8X5"/>
<protein>
    <submittedName>
        <fullName evidence="3">PH domain-containing protein</fullName>
    </submittedName>
</protein>
<dbReference type="Pfam" id="PF10756">
    <property type="entry name" value="bPH_6"/>
    <property type="match status" value="1"/>
</dbReference>
<reference evidence="4" key="1">
    <citation type="submission" date="2016-10" db="EMBL/GenBank/DDBJ databases">
        <authorList>
            <person name="Varghese N."/>
            <person name="Submissions S."/>
        </authorList>
    </citation>
    <scope>NUCLEOTIDE SEQUENCE [LARGE SCALE GENOMIC DNA]</scope>
    <source>
        <strain evidence="4">DSM 44260</strain>
    </source>
</reference>
<proteinExistence type="predicted"/>
<accession>A0A1H9V8X5</accession>
<evidence type="ECO:0000313" key="3">
    <source>
        <dbReference type="EMBL" id="SES18018.1"/>
    </source>
</evidence>
<name>A0A1H9V8X5_9PSEU</name>
<evidence type="ECO:0000259" key="2">
    <source>
        <dbReference type="Pfam" id="PF10756"/>
    </source>
</evidence>
<dbReference type="Proteomes" id="UP000199051">
    <property type="component" value="Unassembled WGS sequence"/>
</dbReference>
<organism evidence="3 4">
    <name type="scientific">Actinokineospora terrae</name>
    <dbReference type="NCBI Taxonomy" id="155974"/>
    <lineage>
        <taxon>Bacteria</taxon>
        <taxon>Bacillati</taxon>
        <taxon>Actinomycetota</taxon>
        <taxon>Actinomycetes</taxon>
        <taxon>Pseudonocardiales</taxon>
        <taxon>Pseudonocardiaceae</taxon>
        <taxon>Actinokineospora</taxon>
    </lineage>
</organism>
<keyword evidence="4" id="KW-1185">Reference proteome</keyword>